<feature type="compositionally biased region" description="Polar residues" evidence="1">
    <location>
        <begin position="170"/>
        <end position="182"/>
    </location>
</feature>
<dbReference type="Proteomes" id="UP001218218">
    <property type="component" value="Unassembled WGS sequence"/>
</dbReference>
<feature type="non-terminal residue" evidence="2">
    <location>
        <position position="222"/>
    </location>
</feature>
<accession>A0AAD7A759</accession>
<feature type="compositionally biased region" description="Polar residues" evidence="1">
    <location>
        <begin position="54"/>
        <end position="90"/>
    </location>
</feature>
<protein>
    <submittedName>
        <fullName evidence="2">Uncharacterized protein</fullName>
    </submittedName>
</protein>
<feature type="compositionally biased region" description="Basic and acidic residues" evidence="1">
    <location>
        <begin position="108"/>
        <end position="121"/>
    </location>
</feature>
<evidence type="ECO:0000256" key="1">
    <source>
        <dbReference type="SAM" id="MobiDB-lite"/>
    </source>
</evidence>
<gene>
    <name evidence="2" type="ORF">DFH08DRAFT_695680</name>
</gene>
<dbReference type="AlphaFoldDB" id="A0AAD7A759"/>
<evidence type="ECO:0000313" key="2">
    <source>
        <dbReference type="EMBL" id="KAJ7350429.1"/>
    </source>
</evidence>
<reference evidence="2" key="1">
    <citation type="submission" date="2023-03" db="EMBL/GenBank/DDBJ databases">
        <title>Massive genome expansion in bonnet fungi (Mycena s.s.) driven by repeated elements and novel gene families across ecological guilds.</title>
        <authorList>
            <consortium name="Lawrence Berkeley National Laboratory"/>
            <person name="Harder C.B."/>
            <person name="Miyauchi S."/>
            <person name="Viragh M."/>
            <person name="Kuo A."/>
            <person name="Thoen E."/>
            <person name="Andreopoulos B."/>
            <person name="Lu D."/>
            <person name="Skrede I."/>
            <person name="Drula E."/>
            <person name="Henrissat B."/>
            <person name="Morin E."/>
            <person name="Kohler A."/>
            <person name="Barry K."/>
            <person name="LaButti K."/>
            <person name="Morin E."/>
            <person name="Salamov A."/>
            <person name="Lipzen A."/>
            <person name="Mereny Z."/>
            <person name="Hegedus B."/>
            <person name="Baldrian P."/>
            <person name="Stursova M."/>
            <person name="Weitz H."/>
            <person name="Taylor A."/>
            <person name="Grigoriev I.V."/>
            <person name="Nagy L.G."/>
            <person name="Martin F."/>
            <person name="Kauserud H."/>
        </authorList>
    </citation>
    <scope>NUCLEOTIDE SEQUENCE</scope>
    <source>
        <strain evidence="2">CBHHK002</strain>
    </source>
</reference>
<comment type="caution">
    <text evidence="2">The sequence shown here is derived from an EMBL/GenBank/DDBJ whole genome shotgun (WGS) entry which is preliminary data.</text>
</comment>
<proteinExistence type="predicted"/>
<keyword evidence="3" id="KW-1185">Reference proteome</keyword>
<dbReference type="EMBL" id="JARIHO010000014">
    <property type="protein sequence ID" value="KAJ7350429.1"/>
    <property type="molecule type" value="Genomic_DNA"/>
</dbReference>
<evidence type="ECO:0000313" key="3">
    <source>
        <dbReference type="Proteomes" id="UP001218218"/>
    </source>
</evidence>
<feature type="region of interest" description="Disordered" evidence="1">
    <location>
        <begin position="1"/>
        <end position="203"/>
    </location>
</feature>
<organism evidence="2 3">
    <name type="scientific">Mycena albidolilacea</name>
    <dbReference type="NCBI Taxonomy" id="1033008"/>
    <lineage>
        <taxon>Eukaryota</taxon>
        <taxon>Fungi</taxon>
        <taxon>Dikarya</taxon>
        <taxon>Basidiomycota</taxon>
        <taxon>Agaricomycotina</taxon>
        <taxon>Agaricomycetes</taxon>
        <taxon>Agaricomycetidae</taxon>
        <taxon>Agaricales</taxon>
        <taxon>Marasmiineae</taxon>
        <taxon>Mycenaceae</taxon>
        <taxon>Mycena</taxon>
    </lineage>
</organism>
<name>A0AAD7A759_9AGAR</name>
<feature type="compositionally biased region" description="Pro residues" evidence="1">
    <location>
        <begin position="152"/>
        <end position="166"/>
    </location>
</feature>
<sequence length="222" mass="25096">MSSPRQVGSPLRDRLLSNSPREFNIANGRESPNVSPLRISKRESRPPPSEIARRNSSSFKHVRNSNLVSNSVFKSQIPTAATPTTRQFSSPARRVSGEKRPRPQSIHDQAEAENDRPLAYKRERRQSKTFQGLLQKEAVTRSPFRRQGEPYELPPAPPVPPTPSRIPVPSTSAPSPGRSSLVSRRMHGPRLSGRRERRKTVTFDERCDVVEFDRDEEDPSDD</sequence>